<dbReference type="PROSITE" id="PS51329">
    <property type="entry name" value="C_CAP_COFACTOR_C"/>
    <property type="match status" value="1"/>
</dbReference>
<dbReference type="InterPro" id="IPR016098">
    <property type="entry name" value="CAP/MinC_C"/>
</dbReference>
<evidence type="ECO:0000256" key="4">
    <source>
        <dbReference type="ARBA" id="ARBA00023136"/>
    </source>
</evidence>
<dbReference type="SUPFAM" id="SSF101278">
    <property type="entry name" value="N-terminal domain of adenylylcyclase associated protein, CAP"/>
    <property type="match status" value="1"/>
</dbReference>
<dbReference type="InterPro" id="IPR013912">
    <property type="entry name" value="Adenylate_cyclase-assoc_CAP_C"/>
</dbReference>
<dbReference type="OrthoDB" id="1601at2759"/>
<dbReference type="Gene3D" id="2.160.20.70">
    <property type="match status" value="1"/>
</dbReference>
<comment type="caution">
    <text evidence="7">The sequence shown here is derived from an EMBL/GenBank/DDBJ whole genome shotgun (WGS) entry which is preliminary data.</text>
</comment>
<accession>A0A4U5NES2</accession>
<dbReference type="AlphaFoldDB" id="A0A4U5NES2"/>
<organism evidence="7">
    <name type="scientific">Steinernema carpocapsae</name>
    <name type="common">Entomopathogenic nematode</name>
    <dbReference type="NCBI Taxonomy" id="34508"/>
    <lineage>
        <taxon>Eukaryota</taxon>
        <taxon>Metazoa</taxon>
        <taxon>Ecdysozoa</taxon>
        <taxon>Nematoda</taxon>
        <taxon>Chromadorea</taxon>
        <taxon>Rhabditida</taxon>
        <taxon>Tylenchina</taxon>
        <taxon>Panagrolaimomorpha</taxon>
        <taxon>Strongyloidoidea</taxon>
        <taxon>Steinernematidae</taxon>
        <taxon>Steinernema</taxon>
    </lineage>
</organism>
<comment type="similarity">
    <text evidence="2">Belongs to the CAP family.</text>
</comment>
<comment type="subcellular location">
    <subcellularLocation>
        <location evidence="1">Cell membrane</location>
        <topology evidence="1">Peripheral membrane protein</topology>
    </subcellularLocation>
</comment>
<evidence type="ECO:0000259" key="6">
    <source>
        <dbReference type="PROSITE" id="PS51329"/>
    </source>
</evidence>
<dbReference type="InterPro" id="IPR036223">
    <property type="entry name" value="CAP_C_sf"/>
</dbReference>
<feature type="region of interest" description="Disordered" evidence="5">
    <location>
        <begin position="695"/>
        <end position="724"/>
    </location>
</feature>
<dbReference type="InterPro" id="IPR053950">
    <property type="entry name" value="CAP_N"/>
</dbReference>
<feature type="domain" description="C-CAP/cofactor C-like" evidence="6">
    <location>
        <begin position="799"/>
        <end position="935"/>
    </location>
</feature>
<dbReference type="PANTHER" id="PTHR10652:SF0">
    <property type="entry name" value="ADENYLYL CYCLASE-ASSOCIATED PROTEIN"/>
    <property type="match status" value="1"/>
</dbReference>
<dbReference type="FunFam" id="1.25.40.330:FF:000001">
    <property type="entry name" value="Adenylyl cyclase-associated protein"/>
    <property type="match status" value="1"/>
</dbReference>
<dbReference type="InterPro" id="IPR006599">
    <property type="entry name" value="CARP_motif"/>
</dbReference>
<dbReference type="GO" id="GO:0019933">
    <property type="term" value="P:cAMP-mediated signaling"/>
    <property type="evidence" value="ECO:0007669"/>
    <property type="project" value="TreeGrafter"/>
</dbReference>
<feature type="compositionally biased region" description="Basic residues" evidence="5">
    <location>
        <begin position="133"/>
        <end position="154"/>
    </location>
</feature>
<dbReference type="GO" id="GO:0005737">
    <property type="term" value="C:cytoplasm"/>
    <property type="evidence" value="ECO:0007669"/>
    <property type="project" value="TreeGrafter"/>
</dbReference>
<sequence>MPEDYGRSYGETRHSPGSGDRATRTSQRAETHARTETLRNGRRRSRTKRDEILGPTMNSSSDSLYLRTPRPYGSHSRNYKFMNGGAPLRHASSLSQLMTQSMDSTFVVDIPFENDDVMSSSYHSQPYYPNPYYHHHHPQTQQHLRHHYAHHRQRDPRDDYRSHYRDQQKYHQPPPYPYQQQHPPQHLQQQYSPQYEYGRRENQHQYHFRDREPHPQQQQYYDNVYPYERPQKPSADEFLEKLRRHKAELDLEKQHLGQVGGYGYHQSGGGGYPYQSDAYQQPATSRKAPAPLHQTVSDTILLNGSANDYVPKRLITPISSDVKIHHQSRQGHPQRGEMVKRPLSVAPPQYNDNYDNVPDCISPILVPRQRHSSYSGVAPAAPSPFRAEIQPAVIRRQGSLQNLVDLSANSSECGDYNEHWPKDPFENNVRRFASPRNLPMSPPPVYHLTAVKVNGFQSSFPQVGRVLTPQGILAKNGGEPKPQKKVVFQCDADLVRRLSFEIGGQSSGVQAVSSDEAPASVKEYDDAVDELLQKFLKLCTKIGSDVNAMGDKVKTAFEMQRTFLWNAAGEKEPDMAGLQNRLKPLSAKMMEIAEFRESKRSNEFYSHLSAISEGIQGLGWVTVKPTPAPFIKEMIDASMYFVNRVLKDFKEKDPMHAEFTKTWCGLLGALQTYVRKTHTTGLVWNSAPGTVVPGAFPPAAPSAGGPPPPPSGAAPPPPPPPPAGLFADLQAKPAAPDTDRQALFAELNKGEAITAGLKKVTADMQTHKNPSLREKSTVPVKDAPRAAASAAPKQEVVKPPRIELEQGKQWNVEYFKNNREIVVEVKDMKQTIYIYKCENSVIQVKGKLNSITLDSCKKTSVVFENLLSQVEVINCQSVQIQTQGHMPTLSIQKTDGCMVYLSKESMDAEIVTSKSSEMNVLVPHGEDGEFVEYPVPEQFKTIFNLNKKKLETSVSDIV</sequence>
<dbReference type="GO" id="GO:0007015">
    <property type="term" value="P:actin filament organization"/>
    <property type="evidence" value="ECO:0007669"/>
    <property type="project" value="TreeGrafter"/>
</dbReference>
<feature type="region of interest" description="Disordered" evidence="5">
    <location>
        <begin position="129"/>
        <end position="190"/>
    </location>
</feature>
<reference evidence="7" key="1">
    <citation type="submission" date="2013-11" db="EMBL/GenBank/DDBJ databases">
        <authorList>
            <person name="Sternberg P."/>
            <person name="Dillman A."/>
            <person name="Macchietto M."/>
        </authorList>
    </citation>
    <scope>NUCLEOTIDE SEQUENCE</scope>
    <source>
        <strain evidence="7">ALL</strain>
    </source>
</reference>
<dbReference type="Pfam" id="PF08603">
    <property type="entry name" value="CAP_C"/>
    <property type="match status" value="1"/>
</dbReference>
<dbReference type="SMART" id="SM00673">
    <property type="entry name" value="CARP"/>
    <property type="match status" value="2"/>
</dbReference>
<dbReference type="GO" id="GO:0005886">
    <property type="term" value="C:plasma membrane"/>
    <property type="evidence" value="ECO:0007669"/>
    <property type="project" value="UniProtKB-SubCell"/>
</dbReference>
<evidence type="ECO:0000256" key="3">
    <source>
        <dbReference type="ARBA" id="ARBA00022475"/>
    </source>
</evidence>
<dbReference type="PANTHER" id="PTHR10652">
    <property type="entry name" value="ADENYLYL CYCLASE-ASSOCIATED PROTEIN"/>
    <property type="match status" value="1"/>
</dbReference>
<feature type="compositionally biased region" description="Basic and acidic residues" evidence="5">
    <location>
        <begin position="1"/>
        <end position="14"/>
    </location>
</feature>
<feature type="compositionally biased region" description="Pro residues" evidence="5">
    <location>
        <begin position="695"/>
        <end position="723"/>
    </location>
</feature>
<dbReference type="InterPro" id="IPR001837">
    <property type="entry name" value="Adenylate_cyclase-assoc_CAP"/>
</dbReference>
<evidence type="ECO:0000256" key="1">
    <source>
        <dbReference type="ARBA" id="ARBA00004202"/>
    </source>
</evidence>
<name>A0A4U5NES2_STECR</name>
<reference evidence="7" key="2">
    <citation type="journal article" date="2015" name="Genome Biol.">
        <title>Comparative genomics of Steinernema reveals deeply conserved gene regulatory networks.</title>
        <authorList>
            <person name="Dillman A.R."/>
            <person name="Macchietto M."/>
            <person name="Porter C.F."/>
            <person name="Rogers A."/>
            <person name="Williams B."/>
            <person name="Antoshechkin I."/>
            <person name="Lee M.M."/>
            <person name="Goodwin Z."/>
            <person name="Lu X."/>
            <person name="Lewis E.E."/>
            <person name="Goodrich-Blair H."/>
            <person name="Stock S.P."/>
            <person name="Adams B.J."/>
            <person name="Sternberg P.W."/>
            <person name="Mortazavi A."/>
        </authorList>
    </citation>
    <scope>NUCLEOTIDE SEQUENCE [LARGE SCALE GENOMIC DNA]</scope>
    <source>
        <strain evidence="7">ALL</strain>
    </source>
</reference>
<dbReference type="Gene3D" id="1.25.40.330">
    <property type="entry name" value="Adenylate cyclase-associated CAP, N-terminal domain"/>
    <property type="match status" value="1"/>
</dbReference>
<dbReference type="EMBL" id="AZBU02000004">
    <property type="protein sequence ID" value="TKR81509.1"/>
    <property type="molecule type" value="Genomic_DNA"/>
</dbReference>
<reference evidence="7" key="3">
    <citation type="journal article" date="2019" name="G3 (Bethesda)">
        <title>Hybrid Assembly of the Genome of the Entomopathogenic Nematode Steinernema carpocapsae Identifies the X-Chromosome.</title>
        <authorList>
            <person name="Serra L."/>
            <person name="Macchietto M."/>
            <person name="Macias-Munoz A."/>
            <person name="McGill C.J."/>
            <person name="Rodriguez I.M."/>
            <person name="Rodriguez B."/>
            <person name="Murad R."/>
            <person name="Mortazavi A."/>
        </authorList>
    </citation>
    <scope>NUCLEOTIDE SEQUENCE</scope>
    <source>
        <strain evidence="7">ALL</strain>
    </source>
</reference>
<dbReference type="STRING" id="34508.A0A4U5NES2"/>
<feature type="compositionally biased region" description="Basic and acidic residues" evidence="5">
    <location>
        <begin position="21"/>
        <end position="39"/>
    </location>
</feature>
<feature type="compositionally biased region" description="Low complexity" evidence="5">
    <location>
        <begin position="178"/>
        <end position="190"/>
    </location>
</feature>
<dbReference type="InterPro" id="IPR017901">
    <property type="entry name" value="C-CAP_CF_C-like"/>
</dbReference>
<evidence type="ECO:0000313" key="7">
    <source>
        <dbReference type="EMBL" id="TKR81509.1"/>
    </source>
</evidence>
<protein>
    <recommendedName>
        <fullName evidence="6">C-CAP/cofactor C-like domain-containing protein</fullName>
    </recommendedName>
</protein>
<dbReference type="GO" id="GO:0000902">
    <property type="term" value="P:cell morphogenesis"/>
    <property type="evidence" value="ECO:0007669"/>
    <property type="project" value="TreeGrafter"/>
</dbReference>
<feature type="compositionally biased region" description="Basic and acidic residues" evidence="5">
    <location>
        <begin position="155"/>
        <end position="169"/>
    </location>
</feature>
<keyword evidence="3" id="KW-1003">Cell membrane</keyword>
<dbReference type="SUPFAM" id="SSF69340">
    <property type="entry name" value="C-terminal domain of adenylylcyclase associated protein"/>
    <property type="match status" value="1"/>
</dbReference>
<dbReference type="Pfam" id="PF21938">
    <property type="entry name" value="CAP_N"/>
    <property type="match status" value="1"/>
</dbReference>
<dbReference type="FunFam" id="2.160.20.70:FF:000001">
    <property type="entry name" value="Adenylyl cyclase-associated protein"/>
    <property type="match status" value="1"/>
</dbReference>
<keyword evidence="4" id="KW-0472">Membrane</keyword>
<dbReference type="GO" id="GO:0008179">
    <property type="term" value="F:adenylate cyclase binding"/>
    <property type="evidence" value="ECO:0007669"/>
    <property type="project" value="TreeGrafter"/>
</dbReference>
<proteinExistence type="inferred from homology"/>
<dbReference type="InterPro" id="IPR036222">
    <property type="entry name" value="CAP_N_sf"/>
</dbReference>
<evidence type="ECO:0000256" key="5">
    <source>
        <dbReference type="SAM" id="MobiDB-lite"/>
    </source>
</evidence>
<evidence type="ECO:0000256" key="2">
    <source>
        <dbReference type="ARBA" id="ARBA00007659"/>
    </source>
</evidence>
<dbReference type="GO" id="GO:0003779">
    <property type="term" value="F:actin binding"/>
    <property type="evidence" value="ECO:0007669"/>
    <property type="project" value="InterPro"/>
</dbReference>
<gene>
    <name evidence="7" type="ORF">L596_015369</name>
</gene>
<feature type="region of interest" description="Disordered" evidence="5">
    <location>
        <begin position="1"/>
        <end position="71"/>
    </location>
</feature>